<feature type="region of interest" description="Disordered" evidence="3">
    <location>
        <begin position="309"/>
        <end position="328"/>
    </location>
</feature>
<organism evidence="6 7">
    <name type="scientific">Lignipirellula cremea</name>
    <dbReference type="NCBI Taxonomy" id="2528010"/>
    <lineage>
        <taxon>Bacteria</taxon>
        <taxon>Pseudomonadati</taxon>
        <taxon>Planctomycetota</taxon>
        <taxon>Planctomycetia</taxon>
        <taxon>Pirellulales</taxon>
        <taxon>Pirellulaceae</taxon>
        <taxon>Lignipirellula</taxon>
    </lineage>
</organism>
<accession>A0A518DW97</accession>
<keyword evidence="4" id="KW-0732">Signal</keyword>
<evidence type="ECO:0000259" key="5">
    <source>
        <dbReference type="Pfam" id="PF25021"/>
    </source>
</evidence>
<dbReference type="KEGG" id="lcre:Pla8534_39310"/>
<dbReference type="InterPro" id="IPR001258">
    <property type="entry name" value="NHL_repeat"/>
</dbReference>
<dbReference type="PANTHER" id="PTHR46388:SF2">
    <property type="entry name" value="NHL REPEAT-CONTAINING PROTEIN 2"/>
    <property type="match status" value="1"/>
</dbReference>
<feature type="chain" id="PRO_5021812799" evidence="4">
    <location>
        <begin position="21"/>
        <end position="360"/>
    </location>
</feature>
<evidence type="ECO:0000256" key="3">
    <source>
        <dbReference type="SAM" id="MobiDB-lite"/>
    </source>
</evidence>
<reference evidence="6 7" key="1">
    <citation type="submission" date="2019-02" db="EMBL/GenBank/DDBJ databases">
        <title>Deep-cultivation of Planctomycetes and their phenomic and genomic characterization uncovers novel biology.</title>
        <authorList>
            <person name="Wiegand S."/>
            <person name="Jogler M."/>
            <person name="Boedeker C."/>
            <person name="Pinto D."/>
            <person name="Vollmers J."/>
            <person name="Rivas-Marin E."/>
            <person name="Kohn T."/>
            <person name="Peeters S.H."/>
            <person name="Heuer A."/>
            <person name="Rast P."/>
            <person name="Oberbeckmann S."/>
            <person name="Bunk B."/>
            <person name="Jeske O."/>
            <person name="Meyerdierks A."/>
            <person name="Storesund J.E."/>
            <person name="Kallscheuer N."/>
            <person name="Luecker S."/>
            <person name="Lage O.M."/>
            <person name="Pohl T."/>
            <person name="Merkel B.J."/>
            <person name="Hornburger P."/>
            <person name="Mueller R.-W."/>
            <person name="Bruemmer F."/>
            <person name="Labrenz M."/>
            <person name="Spormann A.M."/>
            <person name="Op den Camp H."/>
            <person name="Overmann J."/>
            <person name="Amann R."/>
            <person name="Jetten M.S.M."/>
            <person name="Mascher T."/>
            <person name="Medema M.H."/>
            <person name="Devos D.P."/>
            <person name="Kaster A.-K."/>
            <person name="Ovreas L."/>
            <person name="Rohde M."/>
            <person name="Galperin M.Y."/>
            <person name="Jogler C."/>
        </authorList>
    </citation>
    <scope>NUCLEOTIDE SEQUENCE [LARGE SCALE GENOMIC DNA]</scope>
    <source>
        <strain evidence="6 7">Pla85_3_4</strain>
    </source>
</reference>
<keyword evidence="6" id="KW-0456">Lyase</keyword>
<gene>
    <name evidence="6" type="primary">vgb_1</name>
    <name evidence="6" type="ORF">Pla8534_39310</name>
</gene>
<evidence type="ECO:0000256" key="4">
    <source>
        <dbReference type="SAM" id="SignalP"/>
    </source>
</evidence>
<dbReference type="EMBL" id="CP036433">
    <property type="protein sequence ID" value="QDU96112.1"/>
    <property type="molecule type" value="Genomic_DNA"/>
</dbReference>
<feature type="domain" description="Teneurin NHL" evidence="5">
    <location>
        <begin position="262"/>
        <end position="314"/>
    </location>
</feature>
<dbReference type="PROSITE" id="PS51125">
    <property type="entry name" value="NHL"/>
    <property type="match status" value="1"/>
</dbReference>
<evidence type="ECO:0000256" key="1">
    <source>
        <dbReference type="ARBA" id="ARBA00022737"/>
    </source>
</evidence>
<evidence type="ECO:0000313" key="6">
    <source>
        <dbReference type="EMBL" id="QDU96112.1"/>
    </source>
</evidence>
<evidence type="ECO:0000256" key="2">
    <source>
        <dbReference type="PROSITE-ProRule" id="PRU00504"/>
    </source>
</evidence>
<dbReference type="Pfam" id="PF25021">
    <property type="entry name" value="TEN_NHL"/>
    <property type="match status" value="1"/>
</dbReference>
<dbReference type="GO" id="GO:0016829">
    <property type="term" value="F:lyase activity"/>
    <property type="evidence" value="ECO:0007669"/>
    <property type="project" value="UniProtKB-KW"/>
</dbReference>
<dbReference type="Pfam" id="PF01436">
    <property type="entry name" value="NHL"/>
    <property type="match status" value="2"/>
</dbReference>
<dbReference type="OrthoDB" id="9799230at2"/>
<feature type="signal peptide" evidence="4">
    <location>
        <begin position="1"/>
        <end position="20"/>
    </location>
</feature>
<dbReference type="Proteomes" id="UP000317648">
    <property type="component" value="Chromosome"/>
</dbReference>
<dbReference type="InterPro" id="IPR011042">
    <property type="entry name" value="6-blade_b-propeller_TolB-like"/>
</dbReference>
<dbReference type="PANTHER" id="PTHR46388">
    <property type="entry name" value="NHL REPEAT-CONTAINING PROTEIN 2"/>
    <property type="match status" value="1"/>
</dbReference>
<dbReference type="Gene3D" id="2.120.10.30">
    <property type="entry name" value="TolB, C-terminal domain"/>
    <property type="match status" value="3"/>
</dbReference>
<dbReference type="RefSeq" id="WP_145054781.1">
    <property type="nucleotide sequence ID" value="NZ_CP036433.1"/>
</dbReference>
<dbReference type="InterPro" id="IPR056822">
    <property type="entry name" value="TEN_NHL"/>
</dbReference>
<keyword evidence="1" id="KW-0677">Repeat</keyword>
<protein>
    <submittedName>
        <fullName evidence="6">Virginiamycin B lyase</fullName>
    </submittedName>
</protein>
<evidence type="ECO:0000313" key="7">
    <source>
        <dbReference type="Proteomes" id="UP000317648"/>
    </source>
</evidence>
<sequence precursor="true">MLRPAFAALVLLTAVGSLPAADRIDTVAGTGQPADNGAAGPALEVNIGDPFGVEIGPDGALYICEVRNHRVRRLDLKTGQLTTVAGTGKKGYSGDGGPAVKAELNEPYEIRFDAAGDMYFVEMMNHLIRKVSQKTGEISTVAGTGKAGFSGDGGPAVQAQFRSPHSIALDGRGGLYVADIGNHRIRRIDLAEGRVETIAGNEERKLPSDGQQARGNPILGPRALFIDGDTLWIALREGHSVWRMNLKQGVLKHVAGTGKSGYQGDGVPAREATFNGPKGIAIGPEGKVYVVDTENQAIREIDPASGQIRTVAGNGEKGGSGDKGPATAAQLARPHGVCIGPDGDIYIGDTLNHRVRRVME</sequence>
<dbReference type="SUPFAM" id="SSF101898">
    <property type="entry name" value="NHL repeat"/>
    <property type="match status" value="1"/>
</dbReference>
<name>A0A518DW97_9BACT</name>
<feature type="repeat" description="NHL" evidence="2">
    <location>
        <begin position="318"/>
        <end position="355"/>
    </location>
</feature>
<keyword evidence="7" id="KW-1185">Reference proteome</keyword>
<proteinExistence type="predicted"/>
<dbReference type="AlphaFoldDB" id="A0A518DW97"/>